<name>A0A3P3F1B4_9BURK</name>
<accession>A0A3P3F1B4</accession>
<dbReference type="InterPro" id="IPR051806">
    <property type="entry name" value="HAD-like_SPP"/>
</dbReference>
<dbReference type="Proteomes" id="UP000271137">
    <property type="component" value="Unassembled WGS sequence"/>
</dbReference>
<dbReference type="InterPro" id="IPR006439">
    <property type="entry name" value="HAD-SF_hydro_IA"/>
</dbReference>
<dbReference type="PANTHER" id="PTHR43481">
    <property type="entry name" value="FRUCTOSE-1-PHOSPHATE PHOSPHATASE"/>
    <property type="match status" value="1"/>
</dbReference>
<dbReference type="AlphaFoldDB" id="A0A3P3F1B4"/>
<dbReference type="InterPro" id="IPR036412">
    <property type="entry name" value="HAD-like_sf"/>
</dbReference>
<dbReference type="Gene3D" id="3.40.50.1000">
    <property type="entry name" value="HAD superfamily/HAD-like"/>
    <property type="match status" value="1"/>
</dbReference>
<dbReference type="SFLD" id="SFLDS00003">
    <property type="entry name" value="Haloacid_Dehalogenase"/>
    <property type="match status" value="1"/>
</dbReference>
<dbReference type="InterPro" id="IPR023198">
    <property type="entry name" value="PGP-like_dom2"/>
</dbReference>
<dbReference type="InterPro" id="IPR023214">
    <property type="entry name" value="HAD_sf"/>
</dbReference>
<dbReference type="Pfam" id="PF00702">
    <property type="entry name" value="Hydrolase"/>
    <property type="match status" value="1"/>
</dbReference>
<evidence type="ECO:0000313" key="1">
    <source>
        <dbReference type="EMBL" id="RRH92424.1"/>
    </source>
</evidence>
<protein>
    <submittedName>
        <fullName evidence="1">HAD family phosphatase</fullName>
    </submittedName>
</protein>
<sequence>MSLKSLKDGKVEAFIFDMDGTMIDSMPWHARSWVEFVERHGLKLDVTDILARTTGRTGAECMRELFERELSDDECLGLVHEKEEIYRALFHDNFAEVAGFTAFAKAAVARGLKVAVGTAGDRHNIAFAMSRLKMDPLPLAIVGGDEGFAGKPTPEIFLEAARRIGVAPERCIVFEDAPFGIEAARRGGMRAVAVCSTHSAAELAGPHVIAAVRDYDELAHSNFLETLDAAAA</sequence>
<dbReference type="RefSeq" id="WP_124956089.1">
    <property type="nucleotide sequence ID" value="NZ_RQXU01000001.1"/>
</dbReference>
<evidence type="ECO:0000313" key="3">
    <source>
        <dbReference type="Proteomes" id="UP000271137"/>
    </source>
</evidence>
<keyword evidence="3" id="KW-1185">Reference proteome</keyword>
<organism evidence="1 4">
    <name type="scientific">Variovorax beijingensis</name>
    <dbReference type="NCBI Taxonomy" id="2496117"/>
    <lineage>
        <taxon>Bacteria</taxon>
        <taxon>Pseudomonadati</taxon>
        <taxon>Pseudomonadota</taxon>
        <taxon>Betaproteobacteria</taxon>
        <taxon>Burkholderiales</taxon>
        <taxon>Comamonadaceae</taxon>
        <taxon>Variovorax</taxon>
    </lineage>
</organism>
<dbReference type="PANTHER" id="PTHR43481:SF4">
    <property type="entry name" value="GLYCEROL-1-PHOSPHATE PHOSPHOHYDROLASE 1-RELATED"/>
    <property type="match status" value="1"/>
</dbReference>
<proteinExistence type="predicted"/>
<comment type="caution">
    <text evidence="1">The sequence shown here is derived from an EMBL/GenBank/DDBJ whole genome shotgun (WGS) entry which is preliminary data.</text>
</comment>
<dbReference type="Gene3D" id="1.10.150.240">
    <property type="entry name" value="Putative phosphatase, domain 2"/>
    <property type="match status" value="1"/>
</dbReference>
<reference evidence="2 3" key="2">
    <citation type="submission" date="2018-12" db="EMBL/GenBank/DDBJ databases">
        <title>The genome sequences of strain 502.</title>
        <authorList>
            <person name="Gao J."/>
            <person name="Sun J."/>
        </authorList>
    </citation>
    <scope>NUCLEOTIDE SEQUENCE [LARGE SCALE GENOMIC DNA]</scope>
    <source>
        <strain evidence="2 3">502</strain>
    </source>
</reference>
<dbReference type="SUPFAM" id="SSF56784">
    <property type="entry name" value="HAD-like"/>
    <property type="match status" value="1"/>
</dbReference>
<dbReference type="EMBL" id="RQXU01000001">
    <property type="protein sequence ID" value="RRH92424.1"/>
    <property type="molecule type" value="Genomic_DNA"/>
</dbReference>
<evidence type="ECO:0000313" key="4">
    <source>
        <dbReference type="Proteomes" id="UP000271590"/>
    </source>
</evidence>
<dbReference type="EMBL" id="RXFQ01000002">
    <property type="protein sequence ID" value="RSZ42860.1"/>
    <property type="molecule type" value="Genomic_DNA"/>
</dbReference>
<gene>
    <name evidence="1" type="ORF">EH244_00990</name>
    <name evidence="2" type="ORF">EJO66_03530</name>
</gene>
<dbReference type="NCBIfam" id="TIGR01509">
    <property type="entry name" value="HAD-SF-IA-v3"/>
    <property type="match status" value="1"/>
</dbReference>
<dbReference type="Proteomes" id="UP000271590">
    <property type="component" value="Unassembled WGS sequence"/>
</dbReference>
<evidence type="ECO:0000313" key="2">
    <source>
        <dbReference type="EMBL" id="RSZ42860.1"/>
    </source>
</evidence>
<dbReference type="SFLD" id="SFLDG01129">
    <property type="entry name" value="C1.5:_HAD__Beta-PGM__Phosphata"/>
    <property type="match status" value="1"/>
</dbReference>
<dbReference type="GO" id="GO:0050308">
    <property type="term" value="F:sugar-phosphatase activity"/>
    <property type="evidence" value="ECO:0007669"/>
    <property type="project" value="TreeGrafter"/>
</dbReference>
<reference evidence="1 4" key="1">
    <citation type="submission" date="2018-11" db="EMBL/GenBank/DDBJ databases">
        <title>The genome of Variovorax sp T529.</title>
        <authorList>
            <person name="Gao J."/>
        </authorList>
    </citation>
    <scope>NUCLEOTIDE SEQUENCE [LARGE SCALE GENOMIC DNA]</scope>
    <source>
        <strain evidence="1 4">T529</strain>
    </source>
</reference>
<dbReference type="SFLD" id="SFLDG01135">
    <property type="entry name" value="C1.5.6:_HAD__Beta-PGM__Phospha"/>
    <property type="match status" value="1"/>
</dbReference>